<protein>
    <submittedName>
        <fullName evidence="1">Uncharacterized protein</fullName>
    </submittedName>
</protein>
<name>A0ABV2Q9N4_9BURK</name>
<proteinExistence type="predicted"/>
<accession>A0ABV2Q9N4</accession>
<gene>
    <name evidence="1" type="ORF">ABIE13_002850</name>
</gene>
<dbReference type="RefSeq" id="WP_354444367.1">
    <property type="nucleotide sequence ID" value="NZ_JBEPSH010000005.1"/>
</dbReference>
<reference evidence="1 2" key="1">
    <citation type="submission" date="2024-06" db="EMBL/GenBank/DDBJ databases">
        <title>Sorghum-associated microbial communities from plants grown in Nebraska, USA.</title>
        <authorList>
            <person name="Schachtman D."/>
        </authorList>
    </citation>
    <scope>NUCLEOTIDE SEQUENCE [LARGE SCALE GENOMIC DNA]</scope>
    <source>
        <strain evidence="1 2">2709</strain>
    </source>
</reference>
<comment type="caution">
    <text evidence="1">The sequence shown here is derived from an EMBL/GenBank/DDBJ whole genome shotgun (WGS) entry which is preliminary data.</text>
</comment>
<sequence length="96" mass="9856">MSFSAQMVAGVFCGMAVLQATVGSARTDGLDQTQVPCADSSALDYESEVIVQRGMAQICKGRAVAVGPFARADLQVQGELSSQGPKLAIGVPNPKA</sequence>
<evidence type="ECO:0000313" key="2">
    <source>
        <dbReference type="Proteomes" id="UP001549320"/>
    </source>
</evidence>
<evidence type="ECO:0000313" key="1">
    <source>
        <dbReference type="EMBL" id="MET4577739.1"/>
    </source>
</evidence>
<dbReference type="EMBL" id="JBEPSH010000005">
    <property type="protein sequence ID" value="MET4577739.1"/>
    <property type="molecule type" value="Genomic_DNA"/>
</dbReference>
<dbReference type="Proteomes" id="UP001549320">
    <property type="component" value="Unassembled WGS sequence"/>
</dbReference>
<keyword evidence="2" id="KW-1185">Reference proteome</keyword>
<organism evidence="1 2">
    <name type="scientific">Ottowia thiooxydans</name>
    <dbReference type="NCBI Taxonomy" id="219182"/>
    <lineage>
        <taxon>Bacteria</taxon>
        <taxon>Pseudomonadati</taxon>
        <taxon>Pseudomonadota</taxon>
        <taxon>Betaproteobacteria</taxon>
        <taxon>Burkholderiales</taxon>
        <taxon>Comamonadaceae</taxon>
        <taxon>Ottowia</taxon>
    </lineage>
</organism>